<evidence type="ECO:0000256" key="4">
    <source>
        <dbReference type="ARBA" id="ARBA00022490"/>
    </source>
</evidence>
<dbReference type="PANTHER" id="PTHR11735">
    <property type="entry name" value="TRNA N6-ADENOSINE THREONYLCARBAMOYLTRANSFERASE"/>
    <property type="match status" value="1"/>
</dbReference>
<dbReference type="CDD" id="cd24032">
    <property type="entry name" value="ASKHA_NBD_TsaB"/>
    <property type="match status" value="1"/>
</dbReference>
<dbReference type="GO" id="GO:0005829">
    <property type="term" value="C:cytosol"/>
    <property type="evidence" value="ECO:0007669"/>
    <property type="project" value="TreeGrafter"/>
</dbReference>
<dbReference type="AlphaFoldDB" id="A0A1V8M3H2"/>
<comment type="subcellular location">
    <subcellularLocation>
        <location evidence="1">Cytoplasm</location>
    </subcellularLocation>
</comment>
<feature type="domain" description="Gcp-like" evidence="7">
    <location>
        <begin position="28"/>
        <end position="222"/>
    </location>
</feature>
<dbReference type="InterPro" id="IPR043129">
    <property type="entry name" value="ATPase_NBD"/>
</dbReference>
<evidence type="ECO:0000256" key="3">
    <source>
        <dbReference type="ARBA" id="ARBA00019012"/>
    </source>
</evidence>
<dbReference type="NCBIfam" id="TIGR03725">
    <property type="entry name" value="T6A_YeaZ"/>
    <property type="match status" value="1"/>
</dbReference>
<dbReference type="InterPro" id="IPR000905">
    <property type="entry name" value="Gcp-like_dom"/>
</dbReference>
<dbReference type="EMBL" id="LPUF01000002">
    <property type="protein sequence ID" value="OQK16109.1"/>
    <property type="molecule type" value="Genomic_DNA"/>
</dbReference>
<dbReference type="Pfam" id="PF00814">
    <property type="entry name" value="TsaD"/>
    <property type="match status" value="1"/>
</dbReference>
<comment type="caution">
    <text evidence="8">The sequence shown here is derived from an EMBL/GenBank/DDBJ whole genome shotgun (WGS) entry which is preliminary data.</text>
</comment>
<sequence length="240" mass="26060">MKILAVDTATEACSVALYIDGEIREYFEIAPRKHAQLLLPMIDGLMAEAELKPQQLDAIAFGCGPGSFTGLRIATGVMQGIAYGADLPVVPVSTLAAISQACLQKTEYDTLFTAVDARMGEIYWAVYQRDAEGVARLTGKERVQPATDVEALQLTGYGIGSGWLNYQQQLAALLGEQLIAYDADYLPHAAEIAFLGAIGVQRRQTVPVEQAMPVYLRDKVAKTTAERDALKIAHVLQSER</sequence>
<dbReference type="FunFam" id="3.30.420.40:FF:000097">
    <property type="entry name" value="tRNA threonylcarbamoyladenosine biosynthesis protein TsaB"/>
    <property type="match status" value="1"/>
</dbReference>
<keyword evidence="9" id="KW-1185">Reference proteome</keyword>
<dbReference type="STRING" id="1420851.AU255_13460"/>
<evidence type="ECO:0000259" key="7">
    <source>
        <dbReference type="Pfam" id="PF00814"/>
    </source>
</evidence>
<gene>
    <name evidence="8" type="ORF">AU255_13460</name>
</gene>
<evidence type="ECO:0000313" key="8">
    <source>
        <dbReference type="EMBL" id="OQK16109.1"/>
    </source>
</evidence>
<proteinExistence type="inferred from homology"/>
<dbReference type="RefSeq" id="WP_080523489.1">
    <property type="nucleotide sequence ID" value="NZ_LPUF01000002.1"/>
</dbReference>
<dbReference type="GO" id="GO:0002949">
    <property type="term" value="P:tRNA threonylcarbamoyladenosine modification"/>
    <property type="evidence" value="ECO:0007669"/>
    <property type="project" value="InterPro"/>
</dbReference>
<evidence type="ECO:0000256" key="2">
    <source>
        <dbReference type="ARBA" id="ARBA00010493"/>
    </source>
</evidence>
<evidence type="ECO:0000256" key="5">
    <source>
        <dbReference type="ARBA" id="ARBA00022694"/>
    </source>
</evidence>
<dbReference type="OrthoDB" id="9809995at2"/>
<reference evidence="8 9" key="1">
    <citation type="submission" date="2015-12" db="EMBL/GenBank/DDBJ databases">
        <authorList>
            <person name="Shamseldin A."/>
            <person name="Moawad H."/>
            <person name="Abd El-Rahim W.M."/>
            <person name="Sadowsky M.J."/>
        </authorList>
    </citation>
    <scope>NUCLEOTIDE SEQUENCE [LARGE SCALE GENOMIC DNA]</scope>
    <source>
        <strain evidence="8 9">WF1</strain>
    </source>
</reference>
<dbReference type="PANTHER" id="PTHR11735:SF11">
    <property type="entry name" value="TRNA THREONYLCARBAMOYLADENOSINE BIOSYNTHESIS PROTEIN TSAB"/>
    <property type="match status" value="1"/>
</dbReference>
<evidence type="ECO:0000256" key="6">
    <source>
        <dbReference type="ARBA" id="ARBA00032446"/>
    </source>
</evidence>
<evidence type="ECO:0000313" key="9">
    <source>
        <dbReference type="Proteomes" id="UP000191980"/>
    </source>
</evidence>
<dbReference type="SUPFAM" id="SSF53067">
    <property type="entry name" value="Actin-like ATPase domain"/>
    <property type="match status" value="2"/>
</dbReference>
<protein>
    <recommendedName>
        <fullName evidence="3">tRNA threonylcarbamoyladenosine biosynthesis protein TsaB</fullName>
    </recommendedName>
    <alternativeName>
        <fullName evidence="6">t(6)A37 threonylcarbamoyladenosine biosynthesis protein TsaB</fullName>
    </alternativeName>
</protein>
<evidence type="ECO:0000256" key="1">
    <source>
        <dbReference type="ARBA" id="ARBA00004496"/>
    </source>
</evidence>
<dbReference type="Gene3D" id="3.30.420.40">
    <property type="match status" value="2"/>
</dbReference>
<accession>A0A1V8M3H2</accession>
<keyword evidence="5" id="KW-0819">tRNA processing</keyword>
<dbReference type="InterPro" id="IPR022496">
    <property type="entry name" value="T6A_TsaB"/>
</dbReference>
<dbReference type="Proteomes" id="UP000191980">
    <property type="component" value="Unassembled WGS sequence"/>
</dbReference>
<comment type="similarity">
    <text evidence="2">Belongs to the KAE1 / TsaD family. TsaB subfamily.</text>
</comment>
<organism evidence="8 9">
    <name type="scientific">Methyloprofundus sedimenti</name>
    <dbReference type="NCBI Taxonomy" id="1420851"/>
    <lineage>
        <taxon>Bacteria</taxon>
        <taxon>Pseudomonadati</taxon>
        <taxon>Pseudomonadota</taxon>
        <taxon>Gammaproteobacteria</taxon>
        <taxon>Methylococcales</taxon>
        <taxon>Methylococcaceae</taxon>
        <taxon>Methyloprofundus</taxon>
    </lineage>
</organism>
<name>A0A1V8M3H2_9GAMM</name>
<keyword evidence="4" id="KW-0963">Cytoplasm</keyword>